<evidence type="ECO:0000313" key="1">
    <source>
        <dbReference type="EMBL" id="KAJ4835257.1"/>
    </source>
</evidence>
<comment type="caution">
    <text evidence="1">The sequence shown here is derived from an EMBL/GenBank/DDBJ whole genome shotgun (WGS) entry which is preliminary data.</text>
</comment>
<proteinExistence type="predicted"/>
<accession>A0A9Q0FPK5</accession>
<organism evidence="1 2">
    <name type="scientific">Turnera subulata</name>
    <dbReference type="NCBI Taxonomy" id="218843"/>
    <lineage>
        <taxon>Eukaryota</taxon>
        <taxon>Viridiplantae</taxon>
        <taxon>Streptophyta</taxon>
        <taxon>Embryophyta</taxon>
        <taxon>Tracheophyta</taxon>
        <taxon>Spermatophyta</taxon>
        <taxon>Magnoliopsida</taxon>
        <taxon>eudicotyledons</taxon>
        <taxon>Gunneridae</taxon>
        <taxon>Pentapetalae</taxon>
        <taxon>rosids</taxon>
        <taxon>fabids</taxon>
        <taxon>Malpighiales</taxon>
        <taxon>Passifloraceae</taxon>
        <taxon>Turnera</taxon>
    </lineage>
</organism>
<dbReference type="AlphaFoldDB" id="A0A9Q0FPK5"/>
<keyword evidence="2" id="KW-1185">Reference proteome</keyword>
<dbReference type="Proteomes" id="UP001141552">
    <property type="component" value="Unassembled WGS sequence"/>
</dbReference>
<gene>
    <name evidence="1" type="ORF">Tsubulata_042201</name>
</gene>
<reference evidence="1" key="1">
    <citation type="submission" date="2022-02" db="EMBL/GenBank/DDBJ databases">
        <authorList>
            <person name="Henning P.M."/>
            <person name="McCubbin A.G."/>
            <person name="Shore J.S."/>
        </authorList>
    </citation>
    <scope>NUCLEOTIDE SEQUENCE</scope>
    <source>
        <strain evidence="1">F60SS</strain>
        <tissue evidence="1">Leaves</tissue>
    </source>
</reference>
<dbReference type="EMBL" id="JAKUCV010004477">
    <property type="protein sequence ID" value="KAJ4835257.1"/>
    <property type="molecule type" value="Genomic_DNA"/>
</dbReference>
<sequence>MILLKLKKHVTVEAYKNFKLRYVKSGPRSRVCCSQVLFNRIVPLIRRILYDYIITISISVLSRLH</sequence>
<reference evidence="1" key="2">
    <citation type="journal article" date="2023" name="Plants (Basel)">
        <title>Annotation of the Turnera subulata (Passifloraceae) Draft Genome Reveals the S-Locus Evolved after the Divergence of Turneroideae from Passifloroideae in a Stepwise Manner.</title>
        <authorList>
            <person name="Henning P.M."/>
            <person name="Roalson E.H."/>
            <person name="Mir W."/>
            <person name="McCubbin A.G."/>
            <person name="Shore J.S."/>
        </authorList>
    </citation>
    <scope>NUCLEOTIDE SEQUENCE</scope>
    <source>
        <strain evidence="1">F60SS</strain>
    </source>
</reference>
<evidence type="ECO:0000313" key="2">
    <source>
        <dbReference type="Proteomes" id="UP001141552"/>
    </source>
</evidence>
<name>A0A9Q0FPK5_9ROSI</name>
<protein>
    <submittedName>
        <fullName evidence="1">Uncharacterized protein</fullName>
    </submittedName>
</protein>